<accession>A0A0P7B9I5</accession>
<keyword evidence="1" id="KW-0472">Membrane</keyword>
<sequence length="149" mass="16383">MDKATLLTASRVELGASVNPRSDLIRLLGPALEAAFRFQNLISSISLFICVQAWFLASVTLVNVVYASKILALQASLATKVGASHGYAMSNQAAAGIWNSRVIQKLRQKLWYEFALFILGSGNTVITLFFWPGWWVLGGASWCLWLLFG</sequence>
<dbReference type="Proteomes" id="UP000050424">
    <property type="component" value="Unassembled WGS sequence"/>
</dbReference>
<comment type="caution">
    <text evidence="2">The sequence shown here is derived from an EMBL/GenBank/DDBJ whole genome shotgun (WGS) entry which is preliminary data.</text>
</comment>
<dbReference type="AlphaFoldDB" id="A0A0P7B9I5"/>
<protein>
    <submittedName>
        <fullName evidence="2">Uncharacterized protein</fullName>
    </submittedName>
</protein>
<feature type="transmembrane region" description="Helical" evidence="1">
    <location>
        <begin position="41"/>
        <end position="66"/>
    </location>
</feature>
<keyword evidence="1" id="KW-1133">Transmembrane helix</keyword>
<reference evidence="2 3" key="1">
    <citation type="submission" date="2015-09" db="EMBL/GenBank/DDBJ databases">
        <title>Draft genome of a European isolate of the apple canker pathogen Neonectria ditissima.</title>
        <authorList>
            <person name="Gomez-Cortecero A."/>
            <person name="Harrison R.J."/>
            <person name="Armitage A.D."/>
        </authorList>
    </citation>
    <scope>NUCLEOTIDE SEQUENCE [LARGE SCALE GENOMIC DNA]</scope>
    <source>
        <strain evidence="2 3">R09/05</strain>
    </source>
</reference>
<keyword evidence="1" id="KW-0812">Transmembrane</keyword>
<organism evidence="2 3">
    <name type="scientific">Neonectria ditissima</name>
    <dbReference type="NCBI Taxonomy" id="78410"/>
    <lineage>
        <taxon>Eukaryota</taxon>
        <taxon>Fungi</taxon>
        <taxon>Dikarya</taxon>
        <taxon>Ascomycota</taxon>
        <taxon>Pezizomycotina</taxon>
        <taxon>Sordariomycetes</taxon>
        <taxon>Hypocreomycetidae</taxon>
        <taxon>Hypocreales</taxon>
        <taxon>Nectriaceae</taxon>
        <taxon>Neonectria</taxon>
    </lineage>
</organism>
<dbReference type="OrthoDB" id="4844401at2759"/>
<keyword evidence="3" id="KW-1185">Reference proteome</keyword>
<dbReference type="STRING" id="78410.A0A0P7B9I5"/>
<proteinExistence type="predicted"/>
<evidence type="ECO:0000313" key="2">
    <source>
        <dbReference type="EMBL" id="KPM37333.1"/>
    </source>
</evidence>
<name>A0A0P7B9I5_9HYPO</name>
<evidence type="ECO:0000313" key="3">
    <source>
        <dbReference type="Proteomes" id="UP000050424"/>
    </source>
</evidence>
<gene>
    <name evidence="2" type="ORF">AK830_g9239</name>
</gene>
<dbReference type="EMBL" id="LKCW01000169">
    <property type="protein sequence ID" value="KPM37333.1"/>
    <property type="molecule type" value="Genomic_DNA"/>
</dbReference>
<evidence type="ECO:0000256" key="1">
    <source>
        <dbReference type="SAM" id="Phobius"/>
    </source>
</evidence>
<feature type="transmembrane region" description="Helical" evidence="1">
    <location>
        <begin position="110"/>
        <end position="131"/>
    </location>
</feature>